<dbReference type="PANTHER" id="PTHR43781:SF1">
    <property type="entry name" value="SACCHAROPINE DEHYDROGENASE"/>
    <property type="match status" value="1"/>
</dbReference>
<dbReference type="EMBL" id="FOAP01000014">
    <property type="protein sequence ID" value="SEM26283.1"/>
    <property type="molecule type" value="Genomic_DNA"/>
</dbReference>
<dbReference type="OrthoDB" id="4420885at2"/>
<dbReference type="InterPro" id="IPR036291">
    <property type="entry name" value="NAD(P)-bd_dom_sf"/>
</dbReference>
<evidence type="ECO:0000313" key="3">
    <source>
        <dbReference type="Proteomes" id="UP000182719"/>
    </source>
</evidence>
<dbReference type="Proteomes" id="UP000182719">
    <property type="component" value="Unassembled WGS sequence"/>
</dbReference>
<dbReference type="AlphaFoldDB" id="A0A1H7WXP6"/>
<name>A0A1H7WXP6_STIAU</name>
<dbReference type="SUPFAM" id="SSF51735">
    <property type="entry name" value="NAD(P)-binding Rossmann-fold domains"/>
    <property type="match status" value="1"/>
</dbReference>
<dbReference type="Pfam" id="PF03435">
    <property type="entry name" value="Sacchrp_dh_NADP"/>
    <property type="match status" value="1"/>
</dbReference>
<accession>A0A1H7WXP6</accession>
<sequence>MGSSDPLLIYGATGYTGRLLARAAKSRGLRPVLCGRDEVRLAPFATDLGLEYRVARLDARLEEALRGIRVVLHAAGPFSSTCSPMVSACLRAGVHYLDLSGEVAAMEGVRQSDAQARERHVMLMPGVGFDVVPSDCLALHVARRGRGARRLAIGISGLEGISRGSFRTVAEGVGQTVSIRRRGELRGIPPGTLVRAFDYGQGPRPSIAVSWGDVCTAYYSTGIPDITVFCEAIPSFQMMLMANRCFGGMLATEAGHVWLEALARVMPQGPTEAQRAAGHGIIVAEAEDERGHCFQSRLRTPEVYTFTCTTGLAIVERVLAGDLEVGFQTPARVYGPDFILAFEGVSLEDLSAPEVSVNGHTWAAGPAGN</sequence>
<gene>
    <name evidence="2" type="ORF">SAMN05444354_1146</name>
</gene>
<dbReference type="InterPro" id="IPR005097">
    <property type="entry name" value="Sacchrp_dh_NADP-bd"/>
</dbReference>
<organism evidence="2 3">
    <name type="scientific">Stigmatella aurantiaca</name>
    <dbReference type="NCBI Taxonomy" id="41"/>
    <lineage>
        <taxon>Bacteria</taxon>
        <taxon>Pseudomonadati</taxon>
        <taxon>Myxococcota</taxon>
        <taxon>Myxococcia</taxon>
        <taxon>Myxococcales</taxon>
        <taxon>Cystobacterineae</taxon>
        <taxon>Archangiaceae</taxon>
        <taxon>Stigmatella</taxon>
    </lineage>
</organism>
<protein>
    <submittedName>
        <fullName evidence="2">Uncharacterized conserved protein</fullName>
    </submittedName>
</protein>
<keyword evidence="3" id="KW-1185">Reference proteome</keyword>
<evidence type="ECO:0000259" key="1">
    <source>
        <dbReference type="Pfam" id="PF03435"/>
    </source>
</evidence>
<proteinExistence type="predicted"/>
<dbReference type="PANTHER" id="PTHR43781">
    <property type="entry name" value="SACCHAROPINE DEHYDROGENASE"/>
    <property type="match status" value="1"/>
</dbReference>
<dbReference type="Gene3D" id="3.40.50.720">
    <property type="entry name" value="NAD(P)-binding Rossmann-like Domain"/>
    <property type="match status" value="1"/>
</dbReference>
<evidence type="ECO:0000313" key="2">
    <source>
        <dbReference type="EMBL" id="SEM26283.1"/>
    </source>
</evidence>
<feature type="domain" description="Saccharopine dehydrogenase NADP binding" evidence="1">
    <location>
        <begin position="8"/>
        <end position="123"/>
    </location>
</feature>
<reference evidence="3" key="1">
    <citation type="submission" date="2016-10" db="EMBL/GenBank/DDBJ databases">
        <authorList>
            <person name="Varghese N."/>
            <person name="Submissions S."/>
        </authorList>
    </citation>
    <scope>NUCLEOTIDE SEQUENCE [LARGE SCALE GENOMIC DNA]</scope>
    <source>
        <strain evidence="3">DSM 17044</strain>
    </source>
</reference>